<keyword evidence="2" id="KW-0645">Protease</keyword>
<protein>
    <submittedName>
        <fullName evidence="2">Aspartyl protease family protein</fullName>
    </submittedName>
</protein>
<organism evidence="2 3">
    <name type="scientific">Chryseobacterium kimseyorum</name>
    <dbReference type="NCBI Taxonomy" id="2984028"/>
    <lineage>
        <taxon>Bacteria</taxon>
        <taxon>Pseudomonadati</taxon>
        <taxon>Bacteroidota</taxon>
        <taxon>Flavobacteriia</taxon>
        <taxon>Flavobacteriales</taxon>
        <taxon>Weeksellaceae</taxon>
        <taxon>Chryseobacterium group</taxon>
        <taxon>Chryseobacterium</taxon>
    </lineage>
</organism>
<keyword evidence="2" id="KW-0378">Hydrolase</keyword>
<keyword evidence="1" id="KW-0732">Signal</keyword>
<evidence type="ECO:0000256" key="1">
    <source>
        <dbReference type="SAM" id="SignalP"/>
    </source>
</evidence>
<dbReference type="GO" id="GO:0008233">
    <property type="term" value="F:peptidase activity"/>
    <property type="evidence" value="ECO:0007669"/>
    <property type="project" value="UniProtKB-KW"/>
</dbReference>
<dbReference type="SUPFAM" id="SSF50156">
    <property type="entry name" value="PDZ domain-like"/>
    <property type="match status" value="1"/>
</dbReference>
<gene>
    <name evidence="2" type="ORF">OMO38_01015</name>
</gene>
<keyword evidence="3" id="KW-1185">Reference proteome</keyword>
<evidence type="ECO:0000313" key="3">
    <source>
        <dbReference type="Proteomes" id="UP001163731"/>
    </source>
</evidence>
<proteinExistence type="predicted"/>
<dbReference type="InterPro" id="IPR034122">
    <property type="entry name" value="Retropepsin-like_bacterial"/>
</dbReference>
<sequence length="388" mass="43997">MKKNLLLFFICYIASVSAQGKRFFESGEAVLKNPVEKINLTFANELPLIKVSINGKPYQFLFDTGAPTVISNAVYSELNLKEKHKRNVGDSQKNKQQQVFTVLPEMTVDQIVFKNIGAVVVDLEGHEFGCLQIDGIIGANQMAKLFWRINYSENLLEATKDLKQFPTEGYETVFSFKPKPQKTPIIESQILDKKINLTFDTGFTGSIKIAENNYDPKNGKVKFVETYGVNSVGAFGTGKPLSSYHFRANDLMLAGQKFENEIIMTGNSSLVGNEFLKKFKFIIDWENNKVYLHRIKNSPSKMESFGFAYRFIDLKAKVVLVFQGNDVPLKIDDEILSINDTSFENLNEESSCQYLLNRVEKSTDSITVKVKRDGKVLDFTVLKKEYLN</sequence>
<dbReference type="GO" id="GO:0006508">
    <property type="term" value="P:proteolysis"/>
    <property type="evidence" value="ECO:0007669"/>
    <property type="project" value="UniProtKB-KW"/>
</dbReference>
<feature type="signal peptide" evidence="1">
    <location>
        <begin position="1"/>
        <end position="18"/>
    </location>
</feature>
<dbReference type="InterPro" id="IPR036034">
    <property type="entry name" value="PDZ_sf"/>
</dbReference>
<dbReference type="InterPro" id="IPR021109">
    <property type="entry name" value="Peptidase_aspartic_dom_sf"/>
</dbReference>
<dbReference type="SUPFAM" id="SSF50630">
    <property type="entry name" value="Acid proteases"/>
    <property type="match status" value="1"/>
</dbReference>
<evidence type="ECO:0000313" key="2">
    <source>
        <dbReference type="EMBL" id="MCW3167094.1"/>
    </source>
</evidence>
<reference evidence="2" key="1">
    <citation type="submission" date="2022-10" db="EMBL/GenBank/DDBJ databases">
        <title>Chryseobacterium babae sp. nov. isolated from the gut of the beetle Oryctes rhinoceros, and Chryseobacterium kimseyorum sp. nov., isolated from a stick insect rearing cage.</title>
        <authorList>
            <person name="Shelomi M."/>
            <person name="Han C.-J."/>
            <person name="Chen W.-M."/>
            <person name="Chen H.-K."/>
            <person name="Liaw S.-J."/>
            <person name="Muhle E."/>
            <person name="Clermont D."/>
        </authorList>
    </citation>
    <scope>NUCLEOTIDE SEQUENCE</scope>
    <source>
        <strain evidence="2">09-1422</strain>
    </source>
</reference>
<name>A0ABT3HTJ8_9FLAO</name>
<comment type="caution">
    <text evidence="2">The sequence shown here is derived from an EMBL/GenBank/DDBJ whole genome shotgun (WGS) entry which is preliminary data.</text>
</comment>
<dbReference type="Gene3D" id="2.40.70.10">
    <property type="entry name" value="Acid Proteases"/>
    <property type="match status" value="2"/>
</dbReference>
<dbReference type="CDD" id="cd05483">
    <property type="entry name" value="retropepsin_like_bacteria"/>
    <property type="match status" value="1"/>
</dbReference>
<dbReference type="Pfam" id="PF13650">
    <property type="entry name" value="Asp_protease_2"/>
    <property type="match status" value="1"/>
</dbReference>
<accession>A0ABT3HTJ8</accession>
<feature type="chain" id="PRO_5047097550" evidence="1">
    <location>
        <begin position="19"/>
        <end position="388"/>
    </location>
</feature>
<dbReference type="Proteomes" id="UP001163731">
    <property type="component" value="Unassembled WGS sequence"/>
</dbReference>
<dbReference type="RefSeq" id="WP_264748388.1">
    <property type="nucleotide sequence ID" value="NZ_JAPDHW010000001.1"/>
</dbReference>
<dbReference type="EMBL" id="JAPDHW010000001">
    <property type="protein sequence ID" value="MCW3167094.1"/>
    <property type="molecule type" value="Genomic_DNA"/>
</dbReference>